<dbReference type="EMBL" id="CP022115">
    <property type="protein sequence ID" value="ASJ24610.1"/>
    <property type="molecule type" value="Genomic_DNA"/>
</dbReference>
<gene>
    <name evidence="1" type="ORF">LHGZ1_1779</name>
</gene>
<dbReference type="Proteomes" id="UP000197424">
    <property type="component" value="Chromosome"/>
</dbReference>
<proteinExistence type="predicted"/>
<evidence type="ECO:0008006" key="3">
    <source>
        <dbReference type="Google" id="ProtNLM"/>
    </source>
</evidence>
<reference evidence="2" key="1">
    <citation type="submission" date="2017-06" db="EMBL/GenBank/DDBJ databases">
        <title>Whole genome sequence of Laribacter hongkongensis LHGZ1.</title>
        <authorList>
            <person name="Chen D."/>
            <person name="Wu H."/>
            <person name="Chen J."/>
        </authorList>
    </citation>
    <scope>NUCLEOTIDE SEQUENCE [LARGE SCALE GENOMIC DNA]</scope>
    <source>
        <strain evidence="2">LHGZ1</strain>
    </source>
</reference>
<evidence type="ECO:0000313" key="2">
    <source>
        <dbReference type="Proteomes" id="UP000197424"/>
    </source>
</evidence>
<dbReference type="RefSeq" id="WP_088860826.1">
    <property type="nucleotide sequence ID" value="NZ_CP022115.1"/>
</dbReference>
<organism evidence="1 2">
    <name type="scientific">Laribacter hongkongensis</name>
    <dbReference type="NCBI Taxonomy" id="168471"/>
    <lineage>
        <taxon>Bacteria</taxon>
        <taxon>Pseudomonadati</taxon>
        <taxon>Pseudomonadota</taxon>
        <taxon>Betaproteobacteria</taxon>
        <taxon>Neisseriales</taxon>
        <taxon>Aquaspirillaceae</taxon>
        <taxon>Laribacter</taxon>
    </lineage>
</organism>
<accession>A0A248LII9</accession>
<name>A0A248LII9_9NEIS</name>
<dbReference type="AlphaFoldDB" id="A0A248LII9"/>
<evidence type="ECO:0000313" key="1">
    <source>
        <dbReference type="EMBL" id="ASJ24610.1"/>
    </source>
</evidence>
<protein>
    <recommendedName>
        <fullName evidence="3">YqjK-like protein</fullName>
    </recommendedName>
</protein>
<sequence>MNRRQQDREFRKQLLLVKGDALRMQAGVQLARWRRPAHWLKEGTALAGEARSLKMASAVLAAALPDKGARHWSRWLKVGLVSFVLARWWSRVRD</sequence>